<feature type="signal peptide" evidence="1">
    <location>
        <begin position="1"/>
        <end position="35"/>
    </location>
</feature>
<gene>
    <name evidence="2" type="ORF">FB467_3684</name>
</gene>
<evidence type="ECO:0000313" key="3">
    <source>
        <dbReference type="Proteomes" id="UP000319516"/>
    </source>
</evidence>
<proteinExistence type="predicted"/>
<dbReference type="Proteomes" id="UP000319516">
    <property type="component" value="Unassembled WGS sequence"/>
</dbReference>
<dbReference type="PROSITE" id="PS51318">
    <property type="entry name" value="TAT"/>
    <property type="match status" value="1"/>
</dbReference>
<comment type="caution">
    <text evidence="2">The sequence shown here is derived from an EMBL/GenBank/DDBJ whole genome shotgun (WGS) entry which is preliminary data.</text>
</comment>
<feature type="chain" id="PRO_5022006441" evidence="1">
    <location>
        <begin position="36"/>
        <end position="168"/>
    </location>
</feature>
<dbReference type="AlphaFoldDB" id="A0A542YWN8"/>
<evidence type="ECO:0000313" key="2">
    <source>
        <dbReference type="EMBL" id="TQL52497.1"/>
    </source>
</evidence>
<keyword evidence="3" id="KW-1185">Reference proteome</keyword>
<keyword evidence="1" id="KW-0732">Signal</keyword>
<protein>
    <submittedName>
        <fullName evidence="2">Uncharacterized protein</fullName>
    </submittedName>
</protein>
<reference evidence="2 3" key="1">
    <citation type="submission" date="2019-06" db="EMBL/GenBank/DDBJ databases">
        <title>Sequencing the genomes of 1000 actinobacteria strains.</title>
        <authorList>
            <person name="Klenk H.-P."/>
        </authorList>
    </citation>
    <scope>NUCLEOTIDE SEQUENCE [LARGE SCALE GENOMIC DNA]</scope>
    <source>
        <strain evidence="2 3">DSM 12335</strain>
    </source>
</reference>
<name>A0A542YWN8_9MICO</name>
<sequence length="168" mass="18488">MFLRSDRARRRTVRALAATMALGAALAGSAPAAQAHSNVWADYDTRKTSSCPCTLWDEYDGTYFQHDQGGKAARGRIYSGNELVGKMEFHPRGEEIWVYDTKANGDAIYWQIELDGYRGPIFRLDSGQRYGVYGGLVAENLPIKVYAYDDLASDGSGKNLMATISGTT</sequence>
<dbReference type="EMBL" id="VFOP01000001">
    <property type="protein sequence ID" value="TQL52497.1"/>
    <property type="molecule type" value="Genomic_DNA"/>
</dbReference>
<organism evidence="2 3">
    <name type="scientific">Ornithinicoccus hortensis</name>
    <dbReference type="NCBI Taxonomy" id="82346"/>
    <lineage>
        <taxon>Bacteria</taxon>
        <taxon>Bacillati</taxon>
        <taxon>Actinomycetota</taxon>
        <taxon>Actinomycetes</taxon>
        <taxon>Micrococcales</taxon>
        <taxon>Intrasporangiaceae</taxon>
        <taxon>Ornithinicoccus</taxon>
    </lineage>
</organism>
<evidence type="ECO:0000256" key="1">
    <source>
        <dbReference type="SAM" id="SignalP"/>
    </source>
</evidence>
<dbReference type="InterPro" id="IPR006311">
    <property type="entry name" value="TAT_signal"/>
</dbReference>
<accession>A0A542YWN8</accession>